<gene>
    <name evidence="2" type="primary">txn</name>
    <name evidence="2" type="ordered locus">azo2490</name>
</gene>
<dbReference type="AlphaFoldDB" id="A1K8F2"/>
<keyword evidence="2" id="KW-0560">Oxidoreductase</keyword>
<dbReference type="Proteomes" id="UP000002588">
    <property type="component" value="Chromosome"/>
</dbReference>
<dbReference type="InterPro" id="IPR050620">
    <property type="entry name" value="Thioredoxin_H-type-like"/>
</dbReference>
<proteinExistence type="predicted"/>
<dbReference type="InterPro" id="IPR013766">
    <property type="entry name" value="Thioredoxin_domain"/>
</dbReference>
<sequence>MTTVVPVGQLAQHLQDSDAALVVVSFCAAWCGTCREFRPLLETLAAAEPQAVFSWADVEDDAALAGDIDVENFPTLAIFRAGQPLYFGVTLPQPQVVAQLLRVAATASAPLASIPEELTEFADQLFGER</sequence>
<protein>
    <submittedName>
        <fullName evidence="2">Thioredoxin-disulfide reductase</fullName>
        <ecNumber evidence="2">1.8.1.9</ecNumber>
    </submittedName>
</protein>
<dbReference type="PRINTS" id="PR00421">
    <property type="entry name" value="THIOREDOXIN"/>
</dbReference>
<feature type="domain" description="Thioredoxin" evidence="1">
    <location>
        <begin position="1"/>
        <end position="109"/>
    </location>
</feature>
<name>A1K8F2_AZOSB</name>
<dbReference type="SUPFAM" id="SSF52833">
    <property type="entry name" value="Thioredoxin-like"/>
    <property type="match status" value="1"/>
</dbReference>
<keyword evidence="3" id="KW-1185">Reference proteome</keyword>
<dbReference type="Gene3D" id="3.40.30.10">
    <property type="entry name" value="Glutaredoxin"/>
    <property type="match status" value="1"/>
</dbReference>
<reference evidence="2 3" key="1">
    <citation type="journal article" date="2006" name="Nat. Biotechnol.">
        <title>Complete genome of the mutualistic, N2-fixing grass endophyte Azoarcus sp. strain BH72.</title>
        <authorList>
            <person name="Krause A."/>
            <person name="Ramakumar A."/>
            <person name="Bartels D."/>
            <person name="Battistoni F."/>
            <person name="Bekel T."/>
            <person name="Boch J."/>
            <person name="Boehm M."/>
            <person name="Friedrich F."/>
            <person name="Hurek T."/>
            <person name="Krause L."/>
            <person name="Linke B."/>
            <person name="McHardy A.C."/>
            <person name="Sarkar A."/>
            <person name="Schneiker S."/>
            <person name="Syed A.A."/>
            <person name="Thauer R."/>
            <person name="Vorhoelter F.-J."/>
            <person name="Weidner S."/>
            <person name="Puehler A."/>
            <person name="Reinhold-Hurek B."/>
            <person name="Kaiser O."/>
            <person name="Goesmann A."/>
        </authorList>
    </citation>
    <scope>NUCLEOTIDE SEQUENCE [LARGE SCALE GENOMIC DNA]</scope>
    <source>
        <strain evidence="2 3">BH72</strain>
    </source>
</reference>
<dbReference type="EC" id="1.8.1.9" evidence="2"/>
<evidence type="ECO:0000259" key="1">
    <source>
        <dbReference type="PROSITE" id="PS51352"/>
    </source>
</evidence>
<evidence type="ECO:0000313" key="2">
    <source>
        <dbReference type="EMBL" id="CAL95107.1"/>
    </source>
</evidence>
<dbReference type="RefSeq" id="WP_011766220.1">
    <property type="nucleotide sequence ID" value="NC_008702.1"/>
</dbReference>
<dbReference type="Pfam" id="PF00085">
    <property type="entry name" value="Thioredoxin"/>
    <property type="match status" value="1"/>
</dbReference>
<accession>A1K8F2</accession>
<dbReference type="EMBL" id="AM406670">
    <property type="protein sequence ID" value="CAL95107.1"/>
    <property type="molecule type" value="Genomic_DNA"/>
</dbReference>
<dbReference type="OrthoDB" id="8521206at2"/>
<dbReference type="KEGG" id="azo:azo2490"/>
<dbReference type="PANTHER" id="PTHR10438">
    <property type="entry name" value="THIOREDOXIN"/>
    <property type="match status" value="1"/>
</dbReference>
<dbReference type="KEGG" id="aoa:dqs_2643"/>
<dbReference type="GO" id="GO:0004791">
    <property type="term" value="F:thioredoxin-disulfide reductase (NADPH) activity"/>
    <property type="evidence" value="ECO:0007669"/>
    <property type="project" value="UniProtKB-EC"/>
</dbReference>
<dbReference type="PROSITE" id="PS51352">
    <property type="entry name" value="THIOREDOXIN_2"/>
    <property type="match status" value="1"/>
</dbReference>
<dbReference type="CDD" id="cd02947">
    <property type="entry name" value="TRX_family"/>
    <property type="match status" value="1"/>
</dbReference>
<dbReference type="eggNOG" id="COG0526">
    <property type="taxonomic scope" value="Bacteria"/>
</dbReference>
<dbReference type="PANTHER" id="PTHR10438:SF468">
    <property type="entry name" value="THIOREDOXIN-1-RELATED"/>
    <property type="match status" value="1"/>
</dbReference>
<dbReference type="HOGENOM" id="CLU_141074_0_0_4"/>
<organism evidence="2 3">
    <name type="scientific">Azoarcus sp. (strain BH72)</name>
    <dbReference type="NCBI Taxonomy" id="418699"/>
    <lineage>
        <taxon>Bacteria</taxon>
        <taxon>Pseudomonadati</taxon>
        <taxon>Pseudomonadota</taxon>
        <taxon>Betaproteobacteria</taxon>
        <taxon>Rhodocyclales</taxon>
        <taxon>Zoogloeaceae</taxon>
        <taxon>Azoarcus</taxon>
    </lineage>
</organism>
<evidence type="ECO:0000313" key="3">
    <source>
        <dbReference type="Proteomes" id="UP000002588"/>
    </source>
</evidence>
<dbReference type="InterPro" id="IPR036249">
    <property type="entry name" value="Thioredoxin-like_sf"/>
</dbReference>
<dbReference type="STRING" id="62928.azo2490"/>